<evidence type="ECO:0000313" key="2">
    <source>
        <dbReference type="Proteomes" id="UP000033187"/>
    </source>
</evidence>
<protein>
    <submittedName>
        <fullName evidence="1">Uncharacterized protein</fullName>
    </submittedName>
</protein>
<proteinExistence type="predicted"/>
<accession>A0A0D6JCT4</accession>
<name>A0A0D6JCT4_9HYPH</name>
<dbReference type="KEGG" id="fiy:BN1229_v1_1237"/>
<dbReference type="KEGG" id="fil:BN1229_v1_1239"/>
<gene>
    <name evidence="1" type="ORF">YBN1229_v1_1237</name>
</gene>
<sequence length="87" mass="9477">MLIQPHLFISDRVWLAMDIRREDMPSHLSTLEKNISGGARCAVEMTLRARGVKIEPGSGTGAAADHFREIAVKSAASRDQVSLMLAS</sequence>
<reference evidence="2" key="1">
    <citation type="submission" date="2015-02" db="EMBL/GenBank/DDBJ databases">
        <authorList>
            <person name="Chooi Y.-H."/>
        </authorList>
    </citation>
    <scope>NUCLEOTIDE SEQUENCE [LARGE SCALE GENOMIC DNA]</scope>
    <source>
        <strain evidence="2">strain Y</strain>
    </source>
</reference>
<dbReference type="AlphaFoldDB" id="A0A0D6JCT4"/>
<dbReference type="Proteomes" id="UP000033187">
    <property type="component" value="Chromosome 1"/>
</dbReference>
<keyword evidence="2" id="KW-1185">Reference proteome</keyword>
<dbReference type="EMBL" id="LN829119">
    <property type="protein sequence ID" value="CPR17405.1"/>
    <property type="molecule type" value="Genomic_DNA"/>
</dbReference>
<dbReference type="RefSeq" id="WP_046477325.1">
    <property type="nucleotide sequence ID" value="NZ_LN829118.1"/>
</dbReference>
<organism evidence="1 2">
    <name type="scientific">Candidatus Filomicrobium marinum</name>
    <dbReference type="NCBI Taxonomy" id="1608628"/>
    <lineage>
        <taxon>Bacteria</taxon>
        <taxon>Pseudomonadati</taxon>
        <taxon>Pseudomonadota</taxon>
        <taxon>Alphaproteobacteria</taxon>
        <taxon>Hyphomicrobiales</taxon>
        <taxon>Hyphomicrobiaceae</taxon>
        <taxon>Filomicrobium</taxon>
    </lineage>
</organism>
<evidence type="ECO:0000313" key="1">
    <source>
        <dbReference type="EMBL" id="CPR17405.1"/>
    </source>
</evidence>